<dbReference type="Pfam" id="PF07690">
    <property type="entry name" value="MFS_1"/>
    <property type="match status" value="1"/>
</dbReference>
<dbReference type="InterPro" id="IPR020846">
    <property type="entry name" value="MFS_dom"/>
</dbReference>
<feature type="transmembrane region" description="Helical" evidence="6">
    <location>
        <begin position="347"/>
        <end position="364"/>
    </location>
</feature>
<proteinExistence type="predicted"/>
<organism evidence="8 9">
    <name type="scientific">Acinetobacter proteolyticus</name>
    <dbReference type="NCBI Taxonomy" id="1776741"/>
    <lineage>
        <taxon>Bacteria</taxon>
        <taxon>Pseudomonadati</taxon>
        <taxon>Pseudomonadota</taxon>
        <taxon>Gammaproteobacteria</taxon>
        <taxon>Moraxellales</taxon>
        <taxon>Moraxellaceae</taxon>
        <taxon>Acinetobacter</taxon>
    </lineage>
</organism>
<feature type="transmembrane region" description="Helical" evidence="6">
    <location>
        <begin position="251"/>
        <end position="276"/>
    </location>
</feature>
<dbReference type="InterPro" id="IPR011701">
    <property type="entry name" value="MFS"/>
</dbReference>
<evidence type="ECO:0000256" key="1">
    <source>
        <dbReference type="ARBA" id="ARBA00004651"/>
    </source>
</evidence>
<dbReference type="InterPro" id="IPR036259">
    <property type="entry name" value="MFS_trans_sf"/>
</dbReference>
<dbReference type="Gene3D" id="1.20.1250.20">
    <property type="entry name" value="MFS general substrate transporter like domains"/>
    <property type="match status" value="2"/>
</dbReference>
<feature type="transmembrane region" description="Helical" evidence="6">
    <location>
        <begin position="16"/>
        <end position="39"/>
    </location>
</feature>
<dbReference type="InterPro" id="IPR050189">
    <property type="entry name" value="MFS_Efflux_Transporters"/>
</dbReference>
<dbReference type="AlphaFoldDB" id="A0A2N0WEA2"/>
<protein>
    <submittedName>
        <fullName evidence="8">MFS transporter</fullName>
    </submittedName>
</protein>
<dbReference type="RefSeq" id="WP_101236455.1">
    <property type="nucleotide sequence ID" value="NZ_PISJ01000013.1"/>
</dbReference>
<keyword evidence="4 6" id="KW-1133">Transmembrane helix</keyword>
<feature type="transmembrane region" description="Helical" evidence="6">
    <location>
        <begin position="283"/>
        <end position="302"/>
    </location>
</feature>
<accession>A0A2N0WEA2</accession>
<dbReference type="PROSITE" id="PS50850">
    <property type="entry name" value="MFS"/>
    <property type="match status" value="1"/>
</dbReference>
<sequence>MSSPSSPLDSTPSHNYSLFLVIFSLAVGSFCIGTTEFVAMGLIQEIATDLNVSVPHAGYFISAYALGVMVGAPIIAILGAKVPRKTLLLSLMLFYGLANAATAFASTPEAMLLSRFIAGFPHGAYFGVAALVAAELAGKQRRATAIAQVMMGLTIANVIGVPIATWLGQQFGWKSGFEFSAVIAFITLIGVSLFVPNIPLQKTASIKAELAGLKNINMWLTLAVGAIGFGGMFSVYSYVSPILTEYTHADIRVVPVALAIWGIGMVIGGLVAGWLADKNLFKTIIGILISSALAFVAASFMMSHLYTAIAALFLIGFTVIGLGGALQTHLMDIAGDAQTLAASLNHSAFNLANALGAFLGGWVLSHNMGWLAPIWVGFVLSLGGLAILLIALAYAKYSQKNASAVS</sequence>
<keyword evidence="5 6" id="KW-0472">Membrane</keyword>
<feature type="transmembrane region" description="Helical" evidence="6">
    <location>
        <begin position="370"/>
        <end position="394"/>
    </location>
</feature>
<feature type="transmembrane region" description="Helical" evidence="6">
    <location>
        <begin position="112"/>
        <end position="133"/>
    </location>
</feature>
<dbReference type="PANTHER" id="PTHR43124">
    <property type="entry name" value="PURINE EFFLUX PUMP PBUE"/>
    <property type="match status" value="1"/>
</dbReference>
<feature type="transmembrane region" description="Helical" evidence="6">
    <location>
        <begin position="87"/>
        <end position="106"/>
    </location>
</feature>
<dbReference type="EMBL" id="PISJ01000013">
    <property type="protein sequence ID" value="PKF33203.1"/>
    <property type="molecule type" value="Genomic_DNA"/>
</dbReference>
<evidence type="ECO:0000256" key="3">
    <source>
        <dbReference type="ARBA" id="ARBA00022692"/>
    </source>
</evidence>
<name>A0A2N0WEA2_9GAMM</name>
<comment type="subcellular location">
    <subcellularLocation>
        <location evidence="1">Cell membrane</location>
        <topology evidence="1">Multi-pass membrane protein</topology>
    </subcellularLocation>
</comment>
<dbReference type="Proteomes" id="UP000233553">
    <property type="component" value="Unassembled WGS sequence"/>
</dbReference>
<reference evidence="8 9" key="1">
    <citation type="submission" date="2017-12" db="EMBL/GenBank/DDBJ databases">
        <title>Draft Genome sequences of multiple microbial strains isolated from spacecraft associated surfaces.</title>
        <authorList>
            <person name="Seuylemezian A."/>
            <person name="Vaishampayan P."/>
            <person name="Venkateswaran K."/>
        </authorList>
    </citation>
    <scope>NUCLEOTIDE SEQUENCE [LARGE SCALE GENOMIC DNA]</scope>
    <source>
        <strain evidence="8 9">2P01AA</strain>
    </source>
</reference>
<evidence type="ECO:0000313" key="8">
    <source>
        <dbReference type="EMBL" id="PKF33203.1"/>
    </source>
</evidence>
<feature type="transmembrane region" description="Helical" evidence="6">
    <location>
        <begin position="308"/>
        <end position="326"/>
    </location>
</feature>
<dbReference type="GO" id="GO:0022857">
    <property type="term" value="F:transmembrane transporter activity"/>
    <property type="evidence" value="ECO:0007669"/>
    <property type="project" value="InterPro"/>
</dbReference>
<evidence type="ECO:0000259" key="7">
    <source>
        <dbReference type="PROSITE" id="PS50850"/>
    </source>
</evidence>
<evidence type="ECO:0000313" key="9">
    <source>
        <dbReference type="Proteomes" id="UP000233553"/>
    </source>
</evidence>
<gene>
    <name evidence="8" type="ORF">CW311_10295</name>
</gene>
<evidence type="ECO:0000256" key="2">
    <source>
        <dbReference type="ARBA" id="ARBA00022475"/>
    </source>
</evidence>
<evidence type="ECO:0000256" key="4">
    <source>
        <dbReference type="ARBA" id="ARBA00022989"/>
    </source>
</evidence>
<dbReference type="PANTHER" id="PTHR43124:SF3">
    <property type="entry name" value="CHLORAMPHENICOL EFFLUX PUMP RV0191"/>
    <property type="match status" value="1"/>
</dbReference>
<feature type="transmembrane region" description="Helical" evidence="6">
    <location>
        <begin position="219"/>
        <end position="239"/>
    </location>
</feature>
<feature type="transmembrane region" description="Helical" evidence="6">
    <location>
        <begin position="179"/>
        <end position="198"/>
    </location>
</feature>
<feature type="transmembrane region" description="Helical" evidence="6">
    <location>
        <begin position="145"/>
        <end position="167"/>
    </location>
</feature>
<feature type="transmembrane region" description="Helical" evidence="6">
    <location>
        <begin position="59"/>
        <end position="80"/>
    </location>
</feature>
<dbReference type="CDD" id="cd17324">
    <property type="entry name" value="MFS_NepI_like"/>
    <property type="match status" value="1"/>
</dbReference>
<feature type="domain" description="Major facilitator superfamily (MFS) profile" evidence="7">
    <location>
        <begin position="21"/>
        <end position="401"/>
    </location>
</feature>
<dbReference type="SUPFAM" id="SSF103473">
    <property type="entry name" value="MFS general substrate transporter"/>
    <property type="match status" value="1"/>
</dbReference>
<evidence type="ECO:0000256" key="6">
    <source>
        <dbReference type="SAM" id="Phobius"/>
    </source>
</evidence>
<keyword evidence="2" id="KW-1003">Cell membrane</keyword>
<keyword evidence="3 6" id="KW-0812">Transmembrane</keyword>
<evidence type="ECO:0000256" key="5">
    <source>
        <dbReference type="ARBA" id="ARBA00023136"/>
    </source>
</evidence>
<dbReference type="GO" id="GO:0005886">
    <property type="term" value="C:plasma membrane"/>
    <property type="evidence" value="ECO:0007669"/>
    <property type="project" value="UniProtKB-SubCell"/>
</dbReference>
<comment type="caution">
    <text evidence="8">The sequence shown here is derived from an EMBL/GenBank/DDBJ whole genome shotgun (WGS) entry which is preliminary data.</text>
</comment>